<dbReference type="SMART" id="SM00977">
    <property type="entry name" value="TilS_C"/>
    <property type="match status" value="1"/>
</dbReference>
<evidence type="ECO:0000256" key="2">
    <source>
        <dbReference type="ARBA" id="ARBA00022598"/>
    </source>
</evidence>
<dbReference type="Proteomes" id="UP000680304">
    <property type="component" value="Unassembled WGS sequence"/>
</dbReference>
<protein>
    <recommendedName>
        <fullName evidence="6">Lysidine-tRNA(Ile) synthetase C-terminal domain-containing protein</fullName>
    </recommendedName>
</protein>
<dbReference type="EMBL" id="BOVJ01000084">
    <property type="protein sequence ID" value="GIQ64222.1"/>
    <property type="molecule type" value="Genomic_DNA"/>
</dbReference>
<feature type="domain" description="Lysidine-tRNA(Ile) synthetase C-terminal" evidence="6">
    <location>
        <begin position="222"/>
        <end position="295"/>
    </location>
</feature>
<keyword evidence="5" id="KW-0067">ATP-binding</keyword>
<proteinExistence type="predicted"/>
<dbReference type="Pfam" id="PF09179">
    <property type="entry name" value="TilS"/>
    <property type="match status" value="1"/>
</dbReference>
<keyword evidence="2" id="KW-0436">Ligase</keyword>
<organism evidence="7 8">
    <name type="scientific">Paenibacillus cisolokensis</name>
    <dbReference type="NCBI Taxonomy" id="1658519"/>
    <lineage>
        <taxon>Bacteria</taxon>
        <taxon>Bacillati</taxon>
        <taxon>Bacillota</taxon>
        <taxon>Bacilli</taxon>
        <taxon>Bacillales</taxon>
        <taxon>Paenibacillaceae</taxon>
        <taxon>Paenibacillus</taxon>
    </lineage>
</organism>
<dbReference type="SUPFAM" id="SSF56037">
    <property type="entry name" value="PheT/TilS domain"/>
    <property type="match status" value="1"/>
</dbReference>
<evidence type="ECO:0000256" key="3">
    <source>
        <dbReference type="ARBA" id="ARBA00022694"/>
    </source>
</evidence>
<dbReference type="Pfam" id="PF11734">
    <property type="entry name" value="TilS_C"/>
    <property type="match status" value="1"/>
</dbReference>
<name>A0ABQ4N7Q8_9BACL</name>
<dbReference type="SUPFAM" id="SSF82829">
    <property type="entry name" value="MesJ substrate recognition domain-like"/>
    <property type="match status" value="1"/>
</dbReference>
<reference evidence="7 8" key="1">
    <citation type="submission" date="2021-04" db="EMBL/GenBank/DDBJ databases">
        <title>Draft genome sequence of Paenibacillus cisolokensis, LC2-13A.</title>
        <authorList>
            <person name="Uke A."/>
            <person name="Chhe C."/>
            <person name="Baramee S."/>
            <person name="Kosugi A."/>
        </authorList>
    </citation>
    <scope>NUCLEOTIDE SEQUENCE [LARGE SCALE GENOMIC DNA]</scope>
    <source>
        <strain evidence="7 8">LC2-13A</strain>
    </source>
</reference>
<sequence length="304" mass="34928">MNKIELLRYCEENGVPYCIDSSNEQRYYFRNEVRLDILPYLSRFNPRLPEALARLSEIAAEEDAWMAGETEAAFKRLVRCSGGECAMDRRPFLGLHVALQRRLIKLILNYLSLETETASFERIETIRLAALGEETTWTLDAGGGIRCVREYDTLRWISQRDGRSLPGRTGRYAYRVSADCRLLHVPEAGCSFRFDEAPGGEKTRPSGRMEACFDADRLAYPLTVRNRRPGDRMRVIGLNGSKKVQDMFIDEKIPPSRREAMPLLTDSEDRIVWIPGLRRSPFALPDDSTRRVLRVRVERCTDAE</sequence>
<keyword evidence="8" id="KW-1185">Reference proteome</keyword>
<comment type="caution">
    <text evidence="7">The sequence shown here is derived from an EMBL/GenBank/DDBJ whole genome shotgun (WGS) entry which is preliminary data.</text>
</comment>
<dbReference type="InterPro" id="IPR014729">
    <property type="entry name" value="Rossmann-like_a/b/a_fold"/>
</dbReference>
<dbReference type="Gene3D" id="3.30.465.60">
    <property type="match status" value="1"/>
</dbReference>
<evidence type="ECO:0000313" key="8">
    <source>
        <dbReference type="Proteomes" id="UP000680304"/>
    </source>
</evidence>
<evidence type="ECO:0000313" key="7">
    <source>
        <dbReference type="EMBL" id="GIQ64222.1"/>
    </source>
</evidence>
<gene>
    <name evidence="7" type="ORF">PACILC2_27900</name>
</gene>
<dbReference type="InterPro" id="IPR012094">
    <property type="entry name" value="tRNA_Ile_lys_synt"/>
</dbReference>
<dbReference type="NCBIfam" id="TIGR02433">
    <property type="entry name" value="lysidine_TilS_C"/>
    <property type="match status" value="1"/>
</dbReference>
<dbReference type="Gene3D" id="3.40.50.620">
    <property type="entry name" value="HUPs"/>
    <property type="match status" value="1"/>
</dbReference>
<dbReference type="InterPro" id="IPR015262">
    <property type="entry name" value="tRNA_Ile_lys_synt_subst-bd"/>
</dbReference>
<evidence type="ECO:0000256" key="4">
    <source>
        <dbReference type="ARBA" id="ARBA00022741"/>
    </source>
</evidence>
<evidence type="ECO:0000256" key="1">
    <source>
        <dbReference type="ARBA" id="ARBA00022490"/>
    </source>
</evidence>
<accession>A0ABQ4N7Q8</accession>
<keyword evidence="1" id="KW-0963">Cytoplasm</keyword>
<dbReference type="PANTHER" id="PTHR43033:SF1">
    <property type="entry name" value="TRNA(ILE)-LYSIDINE SYNTHASE-RELATED"/>
    <property type="match status" value="1"/>
</dbReference>
<evidence type="ECO:0000256" key="5">
    <source>
        <dbReference type="ARBA" id="ARBA00022840"/>
    </source>
</evidence>
<keyword evidence="3" id="KW-0819">tRNA processing</keyword>
<dbReference type="PANTHER" id="PTHR43033">
    <property type="entry name" value="TRNA(ILE)-LYSIDINE SYNTHASE-RELATED"/>
    <property type="match status" value="1"/>
</dbReference>
<evidence type="ECO:0000259" key="6">
    <source>
        <dbReference type="SMART" id="SM00977"/>
    </source>
</evidence>
<keyword evidence="4" id="KW-0547">Nucleotide-binding</keyword>
<dbReference type="InterPro" id="IPR012796">
    <property type="entry name" value="Lysidine-tRNA-synth_C"/>
</dbReference>
<dbReference type="SUPFAM" id="SSF52402">
    <property type="entry name" value="Adenine nucleotide alpha hydrolases-like"/>
    <property type="match status" value="1"/>
</dbReference>